<dbReference type="EMBL" id="RSCD01000005">
    <property type="protein sequence ID" value="RSH92825.1"/>
    <property type="molecule type" value="Genomic_DNA"/>
</dbReference>
<comment type="caution">
    <text evidence="1">The sequence shown here is derived from an EMBL/GenBank/DDBJ whole genome shotgun (WGS) entry which is preliminary data.</text>
</comment>
<accession>A0A427YP31</accession>
<keyword evidence="2" id="KW-1185">Reference proteome</keyword>
<evidence type="ECO:0000313" key="1">
    <source>
        <dbReference type="EMBL" id="RSH92825.1"/>
    </source>
</evidence>
<proteinExistence type="predicted"/>
<name>A0A427YP31_9TREE</name>
<gene>
    <name evidence="1" type="ORF">EHS25_008271</name>
</gene>
<reference evidence="1 2" key="1">
    <citation type="submission" date="2018-11" db="EMBL/GenBank/DDBJ databases">
        <title>Genome sequence of Saitozyma podzolica DSM 27192.</title>
        <authorList>
            <person name="Aliyu H."/>
            <person name="Gorte O."/>
            <person name="Ochsenreither K."/>
        </authorList>
    </citation>
    <scope>NUCLEOTIDE SEQUENCE [LARGE SCALE GENOMIC DNA]</scope>
    <source>
        <strain evidence="1 2">DSM 27192</strain>
    </source>
</reference>
<dbReference type="Proteomes" id="UP000279259">
    <property type="component" value="Unassembled WGS sequence"/>
</dbReference>
<evidence type="ECO:0000313" key="2">
    <source>
        <dbReference type="Proteomes" id="UP000279259"/>
    </source>
</evidence>
<sequence>MSISTLDTNPDAQLYVIASLSSVRPEEPVELCSNQACFLLIPPISGTQCYLRGELLPSERTEQSESDGWSDMIQYIATSCEKPGDVVLRHAVTNASDLYTYAVPESARSVIFPAESELVSPGTKEDVPQFVTMLKIKEKLGYVPVSFEKERDWYEGVQREDTALANAIQLSVGVFDKVGQEVLTLEHPQDS</sequence>
<protein>
    <submittedName>
        <fullName evidence="1">Uncharacterized protein</fullName>
    </submittedName>
</protein>
<dbReference type="OrthoDB" id="10313998at2759"/>
<organism evidence="1 2">
    <name type="scientific">Saitozyma podzolica</name>
    <dbReference type="NCBI Taxonomy" id="1890683"/>
    <lineage>
        <taxon>Eukaryota</taxon>
        <taxon>Fungi</taxon>
        <taxon>Dikarya</taxon>
        <taxon>Basidiomycota</taxon>
        <taxon>Agaricomycotina</taxon>
        <taxon>Tremellomycetes</taxon>
        <taxon>Tremellales</taxon>
        <taxon>Trimorphomycetaceae</taxon>
        <taxon>Saitozyma</taxon>
    </lineage>
</organism>
<dbReference type="AlphaFoldDB" id="A0A427YP31"/>